<dbReference type="AlphaFoldDB" id="A0A8B3S0E3"/>
<reference evidence="2" key="1">
    <citation type="submission" date="2019-01" db="EMBL/GenBank/DDBJ databases">
        <title>Anaerobic oxidation of ethane by archaea from a marine hydrocarbon seep.</title>
        <authorList>
            <person name="Musat F."/>
        </authorList>
    </citation>
    <scope>NUCLEOTIDE SEQUENCE [LARGE SCALE GENOMIC DNA]</scope>
</reference>
<dbReference type="Proteomes" id="UP000291831">
    <property type="component" value="Unassembled WGS sequence"/>
</dbReference>
<proteinExistence type="predicted"/>
<comment type="caution">
    <text evidence="1">The sequence shown here is derived from an EMBL/GenBank/DDBJ whole genome shotgun (WGS) entry which is preliminary data.</text>
</comment>
<protein>
    <submittedName>
        <fullName evidence="1">Uncharacterized protein</fullName>
    </submittedName>
</protein>
<name>A0A8B3S0E3_9EURY</name>
<dbReference type="EMBL" id="RPGO01000035">
    <property type="protein sequence ID" value="RZB28769.1"/>
    <property type="molecule type" value="Genomic_DNA"/>
</dbReference>
<organism evidence="1 2">
    <name type="scientific">Candidatus Argoarchaeum ethanivorans</name>
    <dbReference type="NCBI Taxonomy" id="2608793"/>
    <lineage>
        <taxon>Archaea</taxon>
        <taxon>Methanobacteriati</taxon>
        <taxon>Methanobacteriota</taxon>
        <taxon>Stenosarchaea group</taxon>
        <taxon>Methanomicrobia</taxon>
        <taxon>Methanosarcinales</taxon>
        <taxon>Methanosarcinales incertae sedis</taxon>
        <taxon>GOM Arc I cluster</taxon>
        <taxon>Candidatus Argoarchaeum</taxon>
    </lineage>
</organism>
<evidence type="ECO:0000313" key="1">
    <source>
        <dbReference type="EMBL" id="RZB28769.1"/>
    </source>
</evidence>
<gene>
    <name evidence="1" type="ORF">AEth_01771</name>
</gene>
<evidence type="ECO:0000313" key="2">
    <source>
        <dbReference type="Proteomes" id="UP000291831"/>
    </source>
</evidence>
<sequence>MTPVDLLFKCGKAYHIDLENYDMVTEVPKIVRNLWEKPGLNTFPD</sequence>
<accession>A0A8B3S0E3</accession>